<evidence type="ECO:0000256" key="12">
    <source>
        <dbReference type="ARBA" id="ARBA00042475"/>
    </source>
</evidence>
<keyword evidence="5 14" id="KW-0808">Transferase</keyword>
<feature type="transmembrane region" description="Helical" evidence="14">
    <location>
        <begin position="51"/>
        <end position="67"/>
    </location>
</feature>
<evidence type="ECO:0000256" key="10">
    <source>
        <dbReference type="ARBA" id="ARBA00030253"/>
    </source>
</evidence>
<keyword evidence="7 14" id="KW-1133">Transmembrane helix</keyword>
<feature type="transmembrane region" description="Helical" evidence="14">
    <location>
        <begin position="73"/>
        <end position="97"/>
    </location>
</feature>
<proteinExistence type="inferred from homology"/>
<dbReference type="NCBIfam" id="NF003349">
    <property type="entry name" value="PRK04375.1-2"/>
    <property type="match status" value="1"/>
</dbReference>
<comment type="subcellular location">
    <subcellularLocation>
        <location evidence="1 14">Cell membrane</location>
        <topology evidence="1 14">Multi-pass membrane protein</topology>
    </subcellularLocation>
</comment>
<organism evidence="16 17">
    <name type="scientific">Kocuria dechangensis</name>
    <dbReference type="NCBI Taxonomy" id="1176249"/>
    <lineage>
        <taxon>Bacteria</taxon>
        <taxon>Bacillati</taxon>
        <taxon>Actinomycetota</taxon>
        <taxon>Actinomycetes</taxon>
        <taxon>Micrococcales</taxon>
        <taxon>Micrococcaceae</taxon>
        <taxon>Kocuria</taxon>
    </lineage>
</organism>
<gene>
    <name evidence="14 16" type="primary">ctaB</name>
    <name evidence="16" type="ORF">GCM10011374_19690</name>
</gene>
<keyword evidence="9 14" id="KW-0472">Membrane</keyword>
<dbReference type="HAMAP" id="MF_00154">
    <property type="entry name" value="CyoE_CtaB"/>
    <property type="match status" value="1"/>
</dbReference>
<evidence type="ECO:0000313" key="17">
    <source>
        <dbReference type="Proteomes" id="UP000638848"/>
    </source>
</evidence>
<comment type="pathway">
    <text evidence="2 14">Porphyrin-containing compound metabolism; heme O biosynthesis; heme O from protoheme: step 1/1.</text>
</comment>
<dbReference type="PANTHER" id="PTHR43448">
    <property type="entry name" value="PROTOHEME IX FARNESYLTRANSFERASE, MITOCHONDRIAL"/>
    <property type="match status" value="1"/>
</dbReference>
<dbReference type="InterPro" id="IPR006369">
    <property type="entry name" value="Protohaem_IX_farnesylTrfase"/>
</dbReference>
<feature type="transmembrane region" description="Helical" evidence="14">
    <location>
        <begin position="123"/>
        <end position="140"/>
    </location>
</feature>
<sequence length="331" mass="35480">MNSLETSGTAGRSASGTVRTGGEVAPAPRYEGRMTASRKLRAYVALMKPRIIELLLVATVPTMIFAQQGMPDFWLILNTLVGGTLAAGAAGAFNCYIDREEDRVMKRTAKRPLVTGEVSDREALGFAWVLSVVSVVWLAVGVNALAGVLGVVAIFLYAVFYSILLKRRTAQNIVWGGVAGCMPVLIGWAAVTGGLDWPALILFLFIFLWTPPHYWPLSMKYAEDYSRAGVPMLGAVAGARTVGSQVVLYAWATVICSLLLVPVGGAGWVYAVTALASGAWFVWHSHRLHALAVAGRPTDKQAMYVFHGSIAYITFVFVALAVDPFVGGPVL</sequence>
<comment type="miscellaneous">
    <text evidence="14">Carbon 2 of the heme B porphyrin ring is defined according to the Fischer nomenclature.</text>
</comment>
<evidence type="ECO:0000256" key="14">
    <source>
        <dbReference type="HAMAP-Rule" id="MF_00154"/>
    </source>
</evidence>
<dbReference type="EMBL" id="BMEQ01000008">
    <property type="protein sequence ID" value="GGG56886.1"/>
    <property type="molecule type" value="Genomic_DNA"/>
</dbReference>
<dbReference type="CDD" id="cd13957">
    <property type="entry name" value="PT_UbiA_Cox10"/>
    <property type="match status" value="1"/>
</dbReference>
<reference evidence="16" key="2">
    <citation type="submission" date="2020-09" db="EMBL/GenBank/DDBJ databases">
        <authorList>
            <person name="Sun Q."/>
            <person name="Zhou Y."/>
        </authorList>
    </citation>
    <scope>NUCLEOTIDE SEQUENCE</scope>
    <source>
        <strain evidence="16">CGMCC 1.12187</strain>
    </source>
</reference>
<dbReference type="InterPro" id="IPR044878">
    <property type="entry name" value="UbiA_sf"/>
</dbReference>
<feature type="transmembrane region" description="Helical" evidence="14">
    <location>
        <begin position="146"/>
        <end position="165"/>
    </location>
</feature>
<comment type="catalytic activity">
    <reaction evidence="13 14">
        <text>heme b + (2E,6E)-farnesyl diphosphate + H2O = Fe(II)-heme o + diphosphate</text>
        <dbReference type="Rhea" id="RHEA:28070"/>
        <dbReference type="ChEBI" id="CHEBI:15377"/>
        <dbReference type="ChEBI" id="CHEBI:33019"/>
        <dbReference type="ChEBI" id="CHEBI:60344"/>
        <dbReference type="ChEBI" id="CHEBI:60530"/>
        <dbReference type="ChEBI" id="CHEBI:175763"/>
        <dbReference type="EC" id="2.5.1.141"/>
    </reaction>
</comment>
<dbReference type="GO" id="GO:0048034">
    <property type="term" value="P:heme O biosynthetic process"/>
    <property type="evidence" value="ECO:0007669"/>
    <property type="project" value="UniProtKB-UniRule"/>
</dbReference>
<evidence type="ECO:0000256" key="13">
    <source>
        <dbReference type="ARBA" id="ARBA00047690"/>
    </source>
</evidence>
<feature type="compositionally biased region" description="Polar residues" evidence="15">
    <location>
        <begin position="1"/>
        <end position="18"/>
    </location>
</feature>
<comment type="caution">
    <text evidence="16">The sequence shown here is derived from an EMBL/GenBank/DDBJ whole genome shotgun (WGS) entry which is preliminary data.</text>
</comment>
<feature type="region of interest" description="Disordered" evidence="15">
    <location>
        <begin position="1"/>
        <end position="29"/>
    </location>
</feature>
<feature type="transmembrane region" description="Helical" evidence="14">
    <location>
        <begin position="229"/>
        <end position="252"/>
    </location>
</feature>
<dbReference type="InterPro" id="IPR000537">
    <property type="entry name" value="UbiA_prenyltransferase"/>
</dbReference>
<dbReference type="Pfam" id="PF01040">
    <property type="entry name" value="UbiA"/>
    <property type="match status" value="1"/>
</dbReference>
<keyword evidence="4 14" id="KW-1003">Cell membrane</keyword>
<comment type="function">
    <text evidence="14">Converts heme B (protoheme IX) to heme O by substitution of the vinyl group on carbon 2 of heme B porphyrin ring with a hydroxyethyl farnesyl side group.</text>
</comment>
<evidence type="ECO:0000256" key="1">
    <source>
        <dbReference type="ARBA" id="ARBA00004651"/>
    </source>
</evidence>
<dbReference type="NCBIfam" id="TIGR01473">
    <property type="entry name" value="cyoE_ctaB"/>
    <property type="match status" value="1"/>
</dbReference>
<feature type="transmembrane region" description="Helical" evidence="14">
    <location>
        <begin position="172"/>
        <end position="191"/>
    </location>
</feature>
<dbReference type="FunFam" id="1.10.357.140:FF:000001">
    <property type="entry name" value="Protoheme IX farnesyltransferase"/>
    <property type="match status" value="1"/>
</dbReference>
<dbReference type="GO" id="GO:0008495">
    <property type="term" value="F:protoheme IX farnesyltransferase activity"/>
    <property type="evidence" value="ECO:0007669"/>
    <property type="project" value="UniProtKB-UniRule"/>
</dbReference>
<dbReference type="PANTHER" id="PTHR43448:SF7">
    <property type="entry name" value="4-HYDROXYBENZOATE SOLANESYLTRANSFERASE"/>
    <property type="match status" value="1"/>
</dbReference>
<evidence type="ECO:0000256" key="5">
    <source>
        <dbReference type="ARBA" id="ARBA00022679"/>
    </source>
</evidence>
<evidence type="ECO:0000256" key="8">
    <source>
        <dbReference type="ARBA" id="ARBA00023133"/>
    </source>
</evidence>
<evidence type="ECO:0000256" key="4">
    <source>
        <dbReference type="ARBA" id="ARBA00022475"/>
    </source>
</evidence>
<evidence type="ECO:0000256" key="6">
    <source>
        <dbReference type="ARBA" id="ARBA00022692"/>
    </source>
</evidence>
<dbReference type="EC" id="2.5.1.141" evidence="3 14"/>
<evidence type="ECO:0000256" key="11">
    <source>
        <dbReference type="ARBA" id="ARBA00040810"/>
    </source>
</evidence>
<dbReference type="Proteomes" id="UP000638848">
    <property type="component" value="Unassembled WGS sequence"/>
</dbReference>
<keyword evidence="17" id="KW-1185">Reference proteome</keyword>
<accession>A0A917GUN0</accession>
<evidence type="ECO:0000256" key="15">
    <source>
        <dbReference type="SAM" id="MobiDB-lite"/>
    </source>
</evidence>
<evidence type="ECO:0000256" key="7">
    <source>
        <dbReference type="ARBA" id="ARBA00022989"/>
    </source>
</evidence>
<dbReference type="Gene3D" id="1.10.357.140">
    <property type="entry name" value="UbiA prenyltransferase"/>
    <property type="match status" value="1"/>
</dbReference>
<comment type="similarity">
    <text evidence="14">Belongs to the UbiA prenyltransferase family. Protoheme IX farnesyltransferase subfamily.</text>
</comment>
<reference evidence="16" key="1">
    <citation type="journal article" date="2014" name="Int. J. Syst. Evol. Microbiol.">
        <title>Complete genome sequence of Corynebacterium casei LMG S-19264T (=DSM 44701T), isolated from a smear-ripened cheese.</title>
        <authorList>
            <consortium name="US DOE Joint Genome Institute (JGI-PGF)"/>
            <person name="Walter F."/>
            <person name="Albersmeier A."/>
            <person name="Kalinowski J."/>
            <person name="Ruckert C."/>
        </authorList>
    </citation>
    <scope>NUCLEOTIDE SEQUENCE</scope>
    <source>
        <strain evidence="16">CGMCC 1.12187</strain>
    </source>
</reference>
<dbReference type="AlphaFoldDB" id="A0A917GUN0"/>
<evidence type="ECO:0000256" key="3">
    <source>
        <dbReference type="ARBA" id="ARBA00012292"/>
    </source>
</evidence>
<feature type="transmembrane region" description="Helical" evidence="14">
    <location>
        <begin position="197"/>
        <end position="217"/>
    </location>
</feature>
<evidence type="ECO:0000313" key="16">
    <source>
        <dbReference type="EMBL" id="GGG56886.1"/>
    </source>
</evidence>
<feature type="transmembrane region" description="Helical" evidence="14">
    <location>
        <begin position="258"/>
        <end position="283"/>
    </location>
</feature>
<feature type="transmembrane region" description="Helical" evidence="14">
    <location>
        <begin position="304"/>
        <end position="322"/>
    </location>
</feature>
<keyword evidence="6 14" id="KW-0812">Transmembrane</keyword>
<evidence type="ECO:0000256" key="2">
    <source>
        <dbReference type="ARBA" id="ARBA00004919"/>
    </source>
</evidence>
<evidence type="ECO:0000256" key="9">
    <source>
        <dbReference type="ARBA" id="ARBA00023136"/>
    </source>
</evidence>
<protein>
    <recommendedName>
        <fullName evidence="11 14">Protoheme IX farnesyltransferase</fullName>
        <ecNumber evidence="3 14">2.5.1.141</ecNumber>
    </recommendedName>
    <alternativeName>
        <fullName evidence="12 14">Heme B farnesyltransferase</fullName>
    </alternativeName>
    <alternativeName>
        <fullName evidence="10 14">Heme O synthase</fullName>
    </alternativeName>
</protein>
<dbReference type="GO" id="GO:0005886">
    <property type="term" value="C:plasma membrane"/>
    <property type="evidence" value="ECO:0007669"/>
    <property type="project" value="UniProtKB-SubCell"/>
</dbReference>
<keyword evidence="8 14" id="KW-0350">Heme biosynthesis</keyword>
<name>A0A917GUN0_9MICC</name>